<reference evidence="2" key="1">
    <citation type="journal article" date="2019" name="Microbiology">
        <title>Complete Genome Sequence of an Uncultured Bacterium of the Candidate Phylum Bipolaricaulota.</title>
        <authorList>
            <person name="Kadnikov V.V."/>
            <person name="Mardanov A.V."/>
            <person name="Beletsky A.V."/>
            <person name="Frank Y.A."/>
            <person name="Karnachuk O.V."/>
            <person name="Ravin N.V."/>
        </authorList>
    </citation>
    <scope>NUCLEOTIDE SEQUENCE [LARGE SCALE GENOMIC DNA]</scope>
</reference>
<keyword evidence="2" id="KW-1185">Reference proteome</keyword>
<protein>
    <submittedName>
        <fullName evidence="1">CRISPR-associated protein, Cse4 family</fullName>
    </submittedName>
</protein>
<dbReference type="OrthoDB" id="6063at2"/>
<dbReference type="Pfam" id="PF09344">
    <property type="entry name" value="Cas_CT1975"/>
    <property type="match status" value="1"/>
</dbReference>
<dbReference type="KEGG" id="salq:SYNTR_0951"/>
<dbReference type="RefSeq" id="WP_156203426.1">
    <property type="nucleotide sequence ID" value="NZ_CP046457.1"/>
</dbReference>
<accession>A0A6I6DG88</accession>
<dbReference type="EMBL" id="CP046457">
    <property type="protein sequence ID" value="QGT99544.1"/>
    <property type="molecule type" value="Genomic_DNA"/>
</dbReference>
<dbReference type="NCBIfam" id="TIGR01869">
    <property type="entry name" value="casC_Cse4"/>
    <property type="match status" value="1"/>
</dbReference>
<gene>
    <name evidence="1" type="ORF">SYNTR_0951</name>
</gene>
<organism evidence="1 2">
    <name type="scientific">Candidatus Syntrophocurvum alkaliphilum</name>
    <dbReference type="NCBI Taxonomy" id="2293317"/>
    <lineage>
        <taxon>Bacteria</taxon>
        <taxon>Bacillati</taxon>
        <taxon>Bacillota</taxon>
        <taxon>Clostridia</taxon>
        <taxon>Eubacteriales</taxon>
        <taxon>Syntrophomonadaceae</taxon>
        <taxon>Candidatus Syntrophocurvum</taxon>
    </lineage>
</organism>
<dbReference type="InterPro" id="IPR010148">
    <property type="entry name" value="CRISPR-assoc_prot_CT1975"/>
</dbReference>
<evidence type="ECO:0000313" key="1">
    <source>
        <dbReference type="EMBL" id="QGT99544.1"/>
    </source>
</evidence>
<evidence type="ECO:0000313" key="2">
    <source>
        <dbReference type="Proteomes" id="UP000426444"/>
    </source>
</evidence>
<sequence>MKTNERLYLDVHVLQTVPPSCVNRDDTGSPKSAVYGGANRARVSSQSWKRAMRVIFEEIIPQDSLGKRTKRIVSMVEKEIKKLGGIEKTEEAAINILTAAGLKIKSAEKGADALFFMSVAQAKALAELATEDPDAIKSTPSTEAKKKAKQALKESPGIEIALFGRMVADDPSLNTDACAQVAHSISTHKVNREYDYFTAVDDLSPEDNAGAGHIGTVEFNSATLYRYATIAVHELHRYLEEETAEAVKAFLNAFVCSMPTGKQNTFANRTLPDAVFVTLRNDQPINLVGAFERPVQSGKNNDEGYVEASAKALVKHANDVHKNWLGSPVLSLVIGESLKELAGETKPLKDVLDTLKEELQERLRTGGDNQ</sequence>
<proteinExistence type="predicted"/>
<name>A0A6I6DG88_9FIRM</name>
<dbReference type="Proteomes" id="UP000426444">
    <property type="component" value="Chromosome"/>
</dbReference>
<dbReference type="AlphaFoldDB" id="A0A6I6DG88"/>